<dbReference type="EMBL" id="MU001681">
    <property type="protein sequence ID" value="KAF2457210.1"/>
    <property type="molecule type" value="Genomic_DNA"/>
</dbReference>
<keyword evidence="4" id="KW-1185">Reference proteome</keyword>
<evidence type="ECO:0000313" key="4">
    <source>
        <dbReference type="Proteomes" id="UP000799766"/>
    </source>
</evidence>
<evidence type="ECO:0008006" key="5">
    <source>
        <dbReference type="Google" id="ProtNLM"/>
    </source>
</evidence>
<gene>
    <name evidence="3" type="ORF">BDY21DRAFT_345216</name>
</gene>
<feature type="compositionally biased region" description="Low complexity" evidence="1">
    <location>
        <begin position="180"/>
        <end position="198"/>
    </location>
</feature>
<feature type="region of interest" description="Disordered" evidence="1">
    <location>
        <begin position="180"/>
        <end position="219"/>
    </location>
</feature>
<organism evidence="3 4">
    <name type="scientific">Lineolata rhizophorae</name>
    <dbReference type="NCBI Taxonomy" id="578093"/>
    <lineage>
        <taxon>Eukaryota</taxon>
        <taxon>Fungi</taxon>
        <taxon>Dikarya</taxon>
        <taxon>Ascomycota</taxon>
        <taxon>Pezizomycotina</taxon>
        <taxon>Dothideomycetes</taxon>
        <taxon>Dothideomycetes incertae sedis</taxon>
        <taxon>Lineolatales</taxon>
        <taxon>Lineolataceae</taxon>
        <taxon>Lineolata</taxon>
    </lineage>
</organism>
<feature type="chain" id="PRO_5025507180" description="Siderophore biosynthesis enzyme" evidence="2">
    <location>
        <begin position="22"/>
        <end position="243"/>
    </location>
</feature>
<proteinExistence type="predicted"/>
<keyword evidence="2" id="KW-0732">Signal</keyword>
<reference evidence="3" key="1">
    <citation type="journal article" date="2020" name="Stud. Mycol.">
        <title>101 Dothideomycetes genomes: a test case for predicting lifestyles and emergence of pathogens.</title>
        <authorList>
            <person name="Haridas S."/>
            <person name="Albert R."/>
            <person name="Binder M."/>
            <person name="Bloem J."/>
            <person name="Labutti K."/>
            <person name="Salamov A."/>
            <person name="Andreopoulos B."/>
            <person name="Baker S."/>
            <person name="Barry K."/>
            <person name="Bills G."/>
            <person name="Bluhm B."/>
            <person name="Cannon C."/>
            <person name="Castanera R."/>
            <person name="Culley D."/>
            <person name="Daum C."/>
            <person name="Ezra D."/>
            <person name="Gonzalez J."/>
            <person name="Henrissat B."/>
            <person name="Kuo A."/>
            <person name="Liang C."/>
            <person name="Lipzen A."/>
            <person name="Lutzoni F."/>
            <person name="Magnuson J."/>
            <person name="Mondo S."/>
            <person name="Nolan M."/>
            <person name="Ohm R."/>
            <person name="Pangilinan J."/>
            <person name="Park H.-J."/>
            <person name="Ramirez L."/>
            <person name="Alfaro M."/>
            <person name="Sun H."/>
            <person name="Tritt A."/>
            <person name="Yoshinaga Y."/>
            <person name="Zwiers L.-H."/>
            <person name="Turgeon B."/>
            <person name="Goodwin S."/>
            <person name="Spatafora J."/>
            <person name="Crous P."/>
            <person name="Grigoriev I."/>
        </authorList>
    </citation>
    <scope>NUCLEOTIDE SEQUENCE</scope>
    <source>
        <strain evidence="3">ATCC 16933</strain>
    </source>
</reference>
<dbReference type="OrthoDB" id="3942074at2759"/>
<dbReference type="AlphaFoldDB" id="A0A6A6NZQ6"/>
<evidence type="ECO:0000256" key="1">
    <source>
        <dbReference type="SAM" id="MobiDB-lite"/>
    </source>
</evidence>
<sequence length="243" mass="23316">MPRLASTPLFLLAAAFPLALAKTDIAGCVSSSTVNAFAEPSLIWFLPDTGEVCELLDCGGGRAPPKTTVPGCAAYEGTATYEPTFLPGWGPGGQTGAASTAVETASSIVATASSSSPSEVTSLPGTTVVASSVDVSTLPGITVITGTSETASPSAAASSVASVGSASSFATGGNYTMPSTASGSSAFSTVTTGSSGFSEPTGSAGAAESDGETTTSGNAAPTQVAQQGILGVAVGVVAGLMAL</sequence>
<evidence type="ECO:0000313" key="3">
    <source>
        <dbReference type="EMBL" id="KAF2457210.1"/>
    </source>
</evidence>
<evidence type="ECO:0000256" key="2">
    <source>
        <dbReference type="SAM" id="SignalP"/>
    </source>
</evidence>
<protein>
    <recommendedName>
        <fullName evidence="5">Siderophore biosynthesis enzyme</fullName>
    </recommendedName>
</protein>
<accession>A0A6A6NZQ6</accession>
<dbReference type="Proteomes" id="UP000799766">
    <property type="component" value="Unassembled WGS sequence"/>
</dbReference>
<name>A0A6A6NZQ6_9PEZI</name>
<feature type="signal peptide" evidence="2">
    <location>
        <begin position="1"/>
        <end position="21"/>
    </location>
</feature>